<keyword evidence="3 6" id="KW-0479">Metal-binding</keyword>
<dbReference type="Gene3D" id="3.40.50.261">
    <property type="entry name" value="Succinyl-CoA synthetase domains"/>
    <property type="match status" value="1"/>
</dbReference>
<dbReference type="EMBL" id="CP141614">
    <property type="protein sequence ID" value="WRP14666.1"/>
    <property type="molecule type" value="Genomic_DNA"/>
</dbReference>
<dbReference type="GO" id="GO:0004775">
    <property type="term" value="F:succinate-CoA ligase (ADP-forming) activity"/>
    <property type="evidence" value="ECO:0007669"/>
    <property type="project" value="UniProtKB-EC"/>
</dbReference>
<reference evidence="10" key="1">
    <citation type="submission" date="2023-12" db="EMBL/GenBank/DDBJ databases">
        <title>Novel isolates from deep terrestrial aquifers shed light on the physiology and ecology of the class Limnochordia.</title>
        <authorList>
            <person name="Karnachuk O.V."/>
            <person name="Lukina A.P."/>
            <person name="Avakyan M.R."/>
            <person name="Kadnikov V."/>
            <person name="Begmatov S."/>
            <person name="Beletsky A.V."/>
            <person name="Mardanov A.V."/>
            <person name="Ravin N.V."/>
        </authorList>
    </citation>
    <scope>NUCLEOTIDE SEQUENCE [LARGE SCALE GENOMIC DNA]</scope>
    <source>
        <strain evidence="10">LN</strain>
    </source>
</reference>
<evidence type="ECO:0000313" key="9">
    <source>
        <dbReference type="EMBL" id="WRP14666.1"/>
    </source>
</evidence>
<comment type="similarity">
    <text evidence="6">Belongs to the succinate/malate CoA ligase beta subunit family.</text>
</comment>
<gene>
    <name evidence="6 9" type="primary">sucC</name>
    <name evidence="9" type="ORF">VLY81_00405</name>
</gene>
<keyword evidence="4 6" id="KW-0547">Nucleotide-binding</keyword>
<feature type="domain" description="ATP-grasp" evidence="8">
    <location>
        <begin position="9"/>
        <end position="219"/>
    </location>
</feature>
<feature type="binding site" evidence="6">
    <location>
        <position position="256"/>
    </location>
    <ligand>
        <name>substrate</name>
        <note>ligand shared with subunit alpha</note>
    </ligand>
</feature>
<dbReference type="InterPro" id="IPR013650">
    <property type="entry name" value="ATP-grasp_succ-CoA_synth-type"/>
</dbReference>
<dbReference type="Pfam" id="PF08442">
    <property type="entry name" value="ATP-grasp_2"/>
    <property type="match status" value="1"/>
</dbReference>
<evidence type="ECO:0000256" key="2">
    <source>
        <dbReference type="ARBA" id="ARBA00022598"/>
    </source>
</evidence>
<comment type="catalytic activity">
    <reaction evidence="6">
        <text>succinate + ATP + CoA = succinyl-CoA + ADP + phosphate</text>
        <dbReference type="Rhea" id="RHEA:17661"/>
        <dbReference type="ChEBI" id="CHEBI:30031"/>
        <dbReference type="ChEBI" id="CHEBI:30616"/>
        <dbReference type="ChEBI" id="CHEBI:43474"/>
        <dbReference type="ChEBI" id="CHEBI:57287"/>
        <dbReference type="ChEBI" id="CHEBI:57292"/>
        <dbReference type="ChEBI" id="CHEBI:456216"/>
        <dbReference type="EC" id="6.2.1.5"/>
    </reaction>
</comment>
<dbReference type="PROSITE" id="PS50975">
    <property type="entry name" value="ATP_GRASP"/>
    <property type="match status" value="1"/>
</dbReference>
<protein>
    <recommendedName>
        <fullName evidence="6">Succinate--CoA ligase [ADP-forming] subunit beta</fullName>
        <ecNumber evidence="6">6.2.1.5</ecNumber>
    </recommendedName>
    <alternativeName>
        <fullName evidence="6">Succinyl-CoA synthetase subunit beta</fullName>
        <shortName evidence="6">SCS-beta</shortName>
    </alternativeName>
</protein>
<dbReference type="PROSITE" id="PS01217">
    <property type="entry name" value="SUCCINYL_COA_LIG_3"/>
    <property type="match status" value="1"/>
</dbReference>
<dbReference type="EC" id="6.2.1.5" evidence="6"/>
<comment type="cofactor">
    <cofactor evidence="6">
        <name>Mg(2+)</name>
        <dbReference type="ChEBI" id="CHEBI:18420"/>
    </cofactor>
    <text evidence="6">Binds 1 Mg(2+) ion per subunit.</text>
</comment>
<evidence type="ECO:0000259" key="8">
    <source>
        <dbReference type="PROSITE" id="PS50975"/>
    </source>
</evidence>
<comment type="catalytic activity">
    <reaction evidence="6">
        <text>GTP + succinate + CoA = succinyl-CoA + GDP + phosphate</text>
        <dbReference type="Rhea" id="RHEA:22120"/>
        <dbReference type="ChEBI" id="CHEBI:30031"/>
        <dbReference type="ChEBI" id="CHEBI:37565"/>
        <dbReference type="ChEBI" id="CHEBI:43474"/>
        <dbReference type="ChEBI" id="CHEBI:57287"/>
        <dbReference type="ChEBI" id="CHEBI:57292"/>
        <dbReference type="ChEBI" id="CHEBI:58189"/>
    </reaction>
</comment>
<evidence type="ECO:0000256" key="7">
    <source>
        <dbReference type="PROSITE-ProRule" id="PRU00409"/>
    </source>
</evidence>
<dbReference type="InterPro" id="IPR005811">
    <property type="entry name" value="SUCC_ACL_C"/>
</dbReference>
<dbReference type="InterPro" id="IPR013815">
    <property type="entry name" value="ATP_grasp_subdomain_1"/>
</dbReference>
<dbReference type="Gene3D" id="3.30.470.20">
    <property type="entry name" value="ATP-grasp fold, B domain"/>
    <property type="match status" value="1"/>
</dbReference>
<feature type="binding site" evidence="6">
    <location>
        <position position="91"/>
    </location>
    <ligand>
        <name>ATP</name>
        <dbReference type="ChEBI" id="CHEBI:30616"/>
    </ligand>
</feature>
<feature type="binding site" evidence="6">
    <location>
        <position position="99"/>
    </location>
    <ligand>
        <name>ATP</name>
        <dbReference type="ChEBI" id="CHEBI:30616"/>
    </ligand>
</feature>
<dbReference type="Proteomes" id="UP001333102">
    <property type="component" value="Chromosome"/>
</dbReference>
<keyword evidence="2 6" id="KW-0436">Ligase</keyword>
<dbReference type="Pfam" id="PF00549">
    <property type="entry name" value="Ligase_CoA"/>
    <property type="match status" value="1"/>
</dbReference>
<comment type="function">
    <text evidence="6">Succinyl-CoA synthetase functions in the citric acid cycle (TCA), coupling the hydrolysis of succinyl-CoA to the synthesis of either ATP or GTP and thus represents the only step of substrate-level phosphorylation in the TCA. The beta subunit provides nucleotide specificity of the enzyme and binds the substrate succinate, while the binding sites for coenzyme A and phosphate are found in the alpha subunit.</text>
</comment>
<organism evidence="9 10">
    <name type="scientific">Geochorda subterranea</name>
    <dbReference type="NCBI Taxonomy" id="3109564"/>
    <lineage>
        <taxon>Bacteria</taxon>
        <taxon>Bacillati</taxon>
        <taxon>Bacillota</taxon>
        <taxon>Limnochordia</taxon>
        <taxon>Limnochordales</taxon>
        <taxon>Geochordaceae</taxon>
        <taxon>Geochorda</taxon>
    </lineage>
</organism>
<dbReference type="InterPro" id="IPR005809">
    <property type="entry name" value="Succ_CoA_ligase-like_bsu"/>
</dbReference>
<dbReference type="Gene3D" id="3.30.1490.20">
    <property type="entry name" value="ATP-grasp fold, A domain"/>
    <property type="match status" value="1"/>
</dbReference>
<feature type="binding site" evidence="6">
    <location>
        <position position="205"/>
    </location>
    <ligand>
        <name>Mg(2+)</name>
        <dbReference type="ChEBI" id="CHEBI:18420"/>
    </ligand>
</feature>
<evidence type="ECO:0000256" key="5">
    <source>
        <dbReference type="ARBA" id="ARBA00022842"/>
    </source>
</evidence>
<comment type="pathway">
    <text evidence="6">Carbohydrate metabolism; tricarboxylic acid cycle; succinate from succinyl-CoA (ligase route): step 1/1.</text>
</comment>
<dbReference type="NCBIfam" id="NF001913">
    <property type="entry name" value="PRK00696.1"/>
    <property type="match status" value="1"/>
</dbReference>
<dbReference type="InterPro" id="IPR016102">
    <property type="entry name" value="Succinyl-CoA_synth-like"/>
</dbReference>
<dbReference type="SUPFAM" id="SSF56059">
    <property type="entry name" value="Glutathione synthetase ATP-binding domain-like"/>
    <property type="match status" value="1"/>
</dbReference>
<name>A0ABZ1BPB2_9FIRM</name>
<feature type="binding site" evidence="6">
    <location>
        <begin position="52"/>
        <end position="54"/>
    </location>
    <ligand>
        <name>ATP</name>
        <dbReference type="ChEBI" id="CHEBI:30616"/>
    </ligand>
</feature>
<dbReference type="SUPFAM" id="SSF52210">
    <property type="entry name" value="Succinyl-CoA synthetase domains"/>
    <property type="match status" value="1"/>
</dbReference>
<feature type="binding site" evidence="6">
    <location>
        <position position="94"/>
    </location>
    <ligand>
        <name>ATP</name>
        <dbReference type="ChEBI" id="CHEBI:30616"/>
    </ligand>
</feature>
<accession>A0ABZ1BPB2</accession>
<evidence type="ECO:0000256" key="1">
    <source>
        <dbReference type="ARBA" id="ARBA00022532"/>
    </source>
</evidence>
<feature type="binding site" evidence="6">
    <location>
        <position position="45"/>
    </location>
    <ligand>
        <name>ATP</name>
        <dbReference type="ChEBI" id="CHEBI:30616"/>
    </ligand>
</feature>
<keyword evidence="10" id="KW-1185">Reference proteome</keyword>
<feature type="binding site" evidence="6">
    <location>
        <position position="191"/>
    </location>
    <ligand>
        <name>Mg(2+)</name>
        <dbReference type="ChEBI" id="CHEBI:18420"/>
    </ligand>
</feature>
<dbReference type="PIRSF" id="PIRSF001554">
    <property type="entry name" value="SucCS_beta"/>
    <property type="match status" value="1"/>
</dbReference>
<dbReference type="InterPro" id="IPR011761">
    <property type="entry name" value="ATP-grasp"/>
</dbReference>
<evidence type="ECO:0000256" key="3">
    <source>
        <dbReference type="ARBA" id="ARBA00022723"/>
    </source>
</evidence>
<proteinExistence type="inferred from homology"/>
<dbReference type="HAMAP" id="MF_00558">
    <property type="entry name" value="Succ_CoA_beta"/>
    <property type="match status" value="1"/>
</dbReference>
<keyword evidence="5 6" id="KW-0460">Magnesium</keyword>
<dbReference type="RefSeq" id="WP_324669030.1">
    <property type="nucleotide sequence ID" value="NZ_CP141614.1"/>
</dbReference>
<evidence type="ECO:0000256" key="6">
    <source>
        <dbReference type="HAMAP-Rule" id="MF_00558"/>
    </source>
</evidence>
<comment type="subunit">
    <text evidence="6">Heterotetramer of two alpha and two beta subunits.</text>
</comment>
<dbReference type="PANTHER" id="PTHR11815">
    <property type="entry name" value="SUCCINYL-COA SYNTHETASE BETA CHAIN"/>
    <property type="match status" value="1"/>
</dbReference>
<dbReference type="PANTHER" id="PTHR11815:SF10">
    <property type="entry name" value="SUCCINATE--COA LIGASE [GDP-FORMING] SUBUNIT BETA, MITOCHONDRIAL"/>
    <property type="match status" value="1"/>
</dbReference>
<keyword evidence="6 7" id="KW-0067">ATP-binding</keyword>
<sequence length="385" mass="40896">MRLTEAQSKAVFRDAGLPVPDGEVVSSPEAAQAAAARLGTRVAVKVQIPIGGRGKAGGIKLADTPEQAAEAARALLGARIRGYLVHQVLVERASSVASEYYLSVTVDRARQMPVLIFSTAGGMDIEDVAEKTPERIAKLWVDPSLGLRDFHLRWLLQQGGAPADLSREFARFVRTLWELFGRYDAQLVEINPLAQTADGRLVALDGKIEIDDNALFRHADLAAMRSVEADHPLERQAREQGLAYVKLEGDIGIIGNGAGLVMATLDAVQREGGRPANFLDIGGGARAEVVERALRVVPGDPDVKAVLLNVFGGITRCDEVARGLLQAIAALGGTSVPVVVRLTGTREQEGRALLGEAGVRGVSSAATFEEAARRAVDLARSHGNG</sequence>
<feature type="binding site" evidence="6">
    <location>
        <begin position="313"/>
        <end position="315"/>
    </location>
    <ligand>
        <name>substrate</name>
        <note>ligand shared with subunit alpha</note>
    </ligand>
</feature>
<keyword evidence="1 6" id="KW-0816">Tricarboxylic acid cycle</keyword>
<dbReference type="NCBIfam" id="TIGR01016">
    <property type="entry name" value="sucCoAbeta"/>
    <property type="match status" value="1"/>
</dbReference>
<evidence type="ECO:0000313" key="10">
    <source>
        <dbReference type="Proteomes" id="UP001333102"/>
    </source>
</evidence>
<dbReference type="InterPro" id="IPR017866">
    <property type="entry name" value="Succ-CoA_synthase_bsu_CS"/>
</dbReference>
<evidence type="ECO:0000256" key="4">
    <source>
        <dbReference type="ARBA" id="ARBA00022741"/>
    </source>
</evidence>